<dbReference type="Pfam" id="PF00440">
    <property type="entry name" value="TetR_N"/>
    <property type="match status" value="1"/>
</dbReference>
<evidence type="ECO:0000256" key="1">
    <source>
        <dbReference type="ARBA" id="ARBA00023015"/>
    </source>
</evidence>
<dbReference type="RefSeq" id="WP_161805164.1">
    <property type="nucleotide sequence ID" value="NZ_LAQT01000036.1"/>
</dbReference>
<accession>A0A0N0XI20</accession>
<dbReference type="AlphaFoldDB" id="A0A0N0XI20"/>
<dbReference type="STRING" id="857265.WG78_19900"/>
<evidence type="ECO:0000256" key="2">
    <source>
        <dbReference type="ARBA" id="ARBA00023125"/>
    </source>
</evidence>
<keyword evidence="3" id="KW-0804">Transcription</keyword>
<protein>
    <submittedName>
        <fullName evidence="6">Division inhibitor protein</fullName>
    </submittedName>
</protein>
<dbReference type="InterPro" id="IPR009057">
    <property type="entry name" value="Homeodomain-like_sf"/>
</dbReference>
<keyword evidence="1" id="KW-0805">Transcription regulation</keyword>
<organism evidence="6 7">
    <name type="scientific">Amantichitinum ursilacus</name>
    <dbReference type="NCBI Taxonomy" id="857265"/>
    <lineage>
        <taxon>Bacteria</taxon>
        <taxon>Pseudomonadati</taxon>
        <taxon>Pseudomonadota</taxon>
        <taxon>Betaproteobacteria</taxon>
        <taxon>Neisseriales</taxon>
        <taxon>Chitinibacteraceae</taxon>
        <taxon>Amantichitinum</taxon>
    </lineage>
</organism>
<feature type="domain" description="HTH tetR-type" evidence="5">
    <location>
        <begin position="1"/>
        <end position="58"/>
    </location>
</feature>
<dbReference type="Gene3D" id="1.10.357.10">
    <property type="entry name" value="Tetracycline Repressor, domain 2"/>
    <property type="match status" value="1"/>
</dbReference>
<dbReference type="PANTHER" id="PTHR30055:SF234">
    <property type="entry name" value="HTH-TYPE TRANSCRIPTIONAL REGULATOR BETI"/>
    <property type="match status" value="1"/>
</dbReference>
<comment type="caution">
    <text evidence="6">The sequence shown here is derived from an EMBL/GenBank/DDBJ whole genome shotgun (WGS) entry which is preliminary data.</text>
</comment>
<dbReference type="InterPro" id="IPR050109">
    <property type="entry name" value="HTH-type_TetR-like_transc_reg"/>
</dbReference>
<dbReference type="SUPFAM" id="SSF46689">
    <property type="entry name" value="Homeodomain-like"/>
    <property type="match status" value="1"/>
</dbReference>
<dbReference type="InterPro" id="IPR001647">
    <property type="entry name" value="HTH_TetR"/>
</dbReference>
<gene>
    <name evidence="6" type="ORF">WG78_19900</name>
</gene>
<evidence type="ECO:0000313" key="7">
    <source>
        <dbReference type="Proteomes" id="UP000037939"/>
    </source>
</evidence>
<evidence type="ECO:0000313" key="6">
    <source>
        <dbReference type="EMBL" id="KPC49621.1"/>
    </source>
</evidence>
<keyword evidence="7" id="KW-1185">Reference proteome</keyword>
<name>A0A0N0XI20_9NEIS</name>
<dbReference type="PANTHER" id="PTHR30055">
    <property type="entry name" value="HTH-TYPE TRANSCRIPTIONAL REGULATOR RUTR"/>
    <property type="match status" value="1"/>
</dbReference>
<dbReference type="PATRIC" id="fig|857265.3.peg.4076"/>
<sequence>MDVILQAAAHILDTQEAAAYTTNAIAERAGVSIGSLYQYFPNKNAITLALIDQDTSLLLARLQQAAAKTRGMDLLRHLAEVAAAWQLRRPRLAQRLDEHEATLPPHYRDAEVQAAVMPLLQRALAEILPARQVDHPAMALDLIALTRALTDAAGARGETDPEALTQRILRTLQGYLAV</sequence>
<feature type="DNA-binding region" description="H-T-H motif" evidence="4">
    <location>
        <begin position="21"/>
        <end position="40"/>
    </location>
</feature>
<keyword evidence="2 4" id="KW-0238">DNA-binding</keyword>
<evidence type="ECO:0000259" key="5">
    <source>
        <dbReference type="PROSITE" id="PS50977"/>
    </source>
</evidence>
<dbReference type="GO" id="GO:0003700">
    <property type="term" value="F:DNA-binding transcription factor activity"/>
    <property type="evidence" value="ECO:0007669"/>
    <property type="project" value="TreeGrafter"/>
</dbReference>
<proteinExistence type="predicted"/>
<dbReference type="EMBL" id="LAQT01000036">
    <property type="protein sequence ID" value="KPC49621.1"/>
    <property type="molecule type" value="Genomic_DNA"/>
</dbReference>
<dbReference type="Proteomes" id="UP000037939">
    <property type="component" value="Unassembled WGS sequence"/>
</dbReference>
<dbReference type="GO" id="GO:0000976">
    <property type="term" value="F:transcription cis-regulatory region binding"/>
    <property type="evidence" value="ECO:0007669"/>
    <property type="project" value="TreeGrafter"/>
</dbReference>
<dbReference type="PRINTS" id="PR00455">
    <property type="entry name" value="HTHTETR"/>
</dbReference>
<reference evidence="6 7" key="1">
    <citation type="submission" date="2015-07" db="EMBL/GenBank/DDBJ databases">
        <title>Draft genome sequence of the Amantichitinum ursilacus IGB-41, a new chitin-degrading bacterium.</title>
        <authorList>
            <person name="Kirstahler P."/>
            <person name="Guenther M."/>
            <person name="Grumaz C."/>
            <person name="Rupp S."/>
            <person name="Zibek S."/>
            <person name="Sohn K."/>
        </authorList>
    </citation>
    <scope>NUCLEOTIDE SEQUENCE [LARGE SCALE GENOMIC DNA]</scope>
    <source>
        <strain evidence="6 7">IGB-41</strain>
    </source>
</reference>
<evidence type="ECO:0000256" key="4">
    <source>
        <dbReference type="PROSITE-ProRule" id="PRU00335"/>
    </source>
</evidence>
<evidence type="ECO:0000256" key="3">
    <source>
        <dbReference type="ARBA" id="ARBA00023163"/>
    </source>
</evidence>
<dbReference type="PROSITE" id="PS50977">
    <property type="entry name" value="HTH_TETR_2"/>
    <property type="match status" value="1"/>
</dbReference>